<gene>
    <name evidence="2" type="primary">pol</name>
    <name evidence="2" type="ORF">SNAT2548_LOCUS26086</name>
</gene>
<dbReference type="InterPro" id="IPR036397">
    <property type="entry name" value="RNaseH_sf"/>
</dbReference>
<evidence type="ECO:0000313" key="3">
    <source>
        <dbReference type="Proteomes" id="UP000604046"/>
    </source>
</evidence>
<dbReference type="Proteomes" id="UP000604046">
    <property type="component" value="Unassembled WGS sequence"/>
</dbReference>
<dbReference type="Gene3D" id="1.10.340.70">
    <property type="match status" value="1"/>
</dbReference>
<dbReference type="Gene3D" id="3.30.420.10">
    <property type="entry name" value="Ribonuclease H-like superfamily/Ribonuclease H"/>
    <property type="match status" value="1"/>
</dbReference>
<dbReference type="InterPro" id="IPR050951">
    <property type="entry name" value="Retrovirus_Pol_polyprotein"/>
</dbReference>
<evidence type="ECO:0000259" key="1">
    <source>
        <dbReference type="Pfam" id="PF17921"/>
    </source>
</evidence>
<feature type="domain" description="Integrase zinc-binding" evidence="1">
    <location>
        <begin position="1067"/>
        <end position="1119"/>
    </location>
</feature>
<dbReference type="PANTHER" id="PTHR37984">
    <property type="entry name" value="PROTEIN CBG26694"/>
    <property type="match status" value="1"/>
</dbReference>
<dbReference type="EMBL" id="CAJNDS010002417">
    <property type="protein sequence ID" value="CAE7466783.1"/>
    <property type="molecule type" value="Genomic_DNA"/>
</dbReference>
<dbReference type="PANTHER" id="PTHR37984:SF5">
    <property type="entry name" value="PROTEIN NYNRIN-LIKE"/>
    <property type="match status" value="1"/>
</dbReference>
<comment type="caution">
    <text evidence="2">The sequence shown here is derived from an EMBL/GenBank/DDBJ whole genome shotgun (WGS) entry which is preliminary data.</text>
</comment>
<dbReference type="Gene3D" id="3.10.10.10">
    <property type="entry name" value="HIV Type 1 Reverse Transcriptase, subunit A, domain 1"/>
    <property type="match status" value="1"/>
</dbReference>
<dbReference type="GO" id="GO:0003676">
    <property type="term" value="F:nucleic acid binding"/>
    <property type="evidence" value="ECO:0007669"/>
    <property type="project" value="InterPro"/>
</dbReference>
<keyword evidence="3" id="KW-1185">Reference proteome</keyword>
<dbReference type="InterPro" id="IPR041588">
    <property type="entry name" value="Integrase_H2C2"/>
</dbReference>
<organism evidence="2 3">
    <name type="scientific">Symbiodinium natans</name>
    <dbReference type="NCBI Taxonomy" id="878477"/>
    <lineage>
        <taxon>Eukaryota</taxon>
        <taxon>Sar</taxon>
        <taxon>Alveolata</taxon>
        <taxon>Dinophyceae</taxon>
        <taxon>Suessiales</taxon>
        <taxon>Symbiodiniaceae</taxon>
        <taxon>Symbiodinium</taxon>
    </lineage>
</organism>
<dbReference type="OrthoDB" id="428096at2759"/>
<accession>A0A812S431</accession>
<proteinExistence type="predicted"/>
<name>A0A812S431_9DINO</name>
<dbReference type="InterPro" id="IPR043128">
    <property type="entry name" value="Rev_trsase/Diguanyl_cyclase"/>
</dbReference>
<protein>
    <submittedName>
        <fullName evidence="2">Pol protein</fullName>
    </submittedName>
</protein>
<dbReference type="SUPFAM" id="SSF56672">
    <property type="entry name" value="DNA/RNA polymerases"/>
    <property type="match status" value="2"/>
</dbReference>
<reference evidence="2" key="1">
    <citation type="submission" date="2021-02" db="EMBL/GenBank/DDBJ databases">
        <authorList>
            <person name="Dougan E. K."/>
            <person name="Rhodes N."/>
            <person name="Thang M."/>
            <person name="Chan C."/>
        </authorList>
    </citation>
    <scope>NUCLEOTIDE SEQUENCE</scope>
</reference>
<dbReference type="InterPro" id="IPR043502">
    <property type="entry name" value="DNA/RNA_pol_sf"/>
</dbReference>
<dbReference type="Pfam" id="PF17921">
    <property type="entry name" value="Integrase_H2C2"/>
    <property type="match status" value="1"/>
</dbReference>
<sequence>MKRPLVEGRNQGRQVHRCSACNGRGHRVETCKSAAAQVVRSLKKQLAQARGRRCFGRQLPKKKQRARDRKDKSYRVAAREAYSGADVLRVRQVVAEGEGAWRELLRLGCADKLGQCKHCKKGALVLSKVQSRGRVGQVFACCKKCGRYENAMCSTAFRGTKLSPGEVLDVLETMVRMPLTQRPTADEVARQTGLGRRSVRSIVDTVLKAESLLGDGTSGLLPDAYGSTSQARARDTAERYAERLLREQDFSVKSCAAFLHELQLAWETEPQCARPDYRKKRNLGTERRRMIFGAYRYGGMVGVTNLTRLWPSTVKFLNAFLKKQSEECPLARVLLSIGVAERHKGTHNFLYCSGKYKGGEVWIESASALATDCPHKAEPSLWKDEEHPEGLPGFKVSAKDTVLKFDGAAACCVERVQPLVGALLRTPRVHGVNTEPTDTLTVFLHVDLGKASALAELQLAEVGYDLQGQKSGPNRVMEGHLVDLTRGSSPGHCNPEFHYHLIENEEQVDSILNDEVPTESYYQAYRGGQLSWSVETLAQWGELKNLKQLQEFLGTAMARLGGRRAAEEADEEGHVFPCPMSTRRMPLAYHAESLTPAQTLWHPFRQEQHAQLRRRRKFRALFGSIPVVMYTDHANIVRLQDKPLDQADPVSFRTCSELTADGSEIRNLSGRSMHLADGLSRLFDTTSVPKEQEKKMLERLEERTRELATAHARLEDPDCDDFLEFPEPDPSPKAVSEEEVARGEAVVADAAHAEAEPDLQTQCDVVEEGLRTAGVESTVVPSATSFADDDNVGYWIDARARQMSETVRRLRKQILTGVMTMIREVLRLDTNPSIAPQVLRASISSDSVDTRPLHLTCAKNGAVVSDDEPSGGALRHGPCDALAAETLKPEEPSVAEATLSMERLIDPEEVEGDLDEEDTWGQRLKGSSKELEFRRLLEYERPFLLQGLFSRAGDCSERARVIKKNWAEVEADAPGDKIVPPPFEGDRNAQRLLQDQESDAETWELLNYLRYKAGEKRAEKIGAKDELRLRSAAAKHSLNDHGLLCRRIHLPLSVAEVPVLPSVGGWRQWAFSRFHDSPLSGHLNAAKTFDKLRRRFVWDRMLPDCEYWTQSCPRCASHRRSGMPLPADPKLEQHTLGPWMDVYVDFVGPYVESVDGYKYACTYTCKLLRVPIIEPVRSLKHGDAMQGVLTCTLRSLTEMSALLGIQERTPPAHRPMSVGMGETVHRTTNVLVSLLLDDVHKTCTREWSRVLPLVHYVMMCTPILESGLVPRDLERAWSLRDHAELPPFFVLLAVSQWTSGRRRCSRGETSFARHLAMTEEKRAELYDWVIGERHPTMRLGGKFQPCSVGPYELRAVQGQRATLRGEDGTLISNIPLAELARVPARVFVDDTDLERRSVGQIVGGQSPVQIGADGALRYSDLRAVEAVGALDGEGDDIAPVLDQVPYVSRWTSTHAPSAEAAAKWQSYAQQGKFSEVHMPESCFVPMEGRPPGNVRRNDEYARQCCHGMNLPSPGEKVAEDHRTNHPDLRDVEIQAISQVIYDKCEALWIKDTPQTMVRGFLHDMITKGEPISQAPLIRGGEHAEWLENEIAKAYRRGHYASGESNWGSPAFRVYSGQNRKARMVIDYRRVNQVTVRATFVMPDSTSVKRASAGKRWYSTGDLVSGFNQIENSLLAQKVLAVVSLSGKHLPRSLGFGPTNGPEDFSRFGFRTFRRKLFRTWFLFIDDLLIATGTVDFPSEVSEDELSRALKAVSDRGRSTEPEQPETVPAVPEVVSKSITGSTAAMQGSVVQDSVCTYV</sequence>
<evidence type="ECO:0000313" key="2">
    <source>
        <dbReference type="EMBL" id="CAE7466783.1"/>
    </source>
</evidence>
<dbReference type="Gene3D" id="3.30.70.270">
    <property type="match status" value="1"/>
</dbReference>